<accession>A0A655ZYP3</accession>
<dbReference type="EMBL" id="CWQY01000017">
    <property type="protein sequence ID" value="CSC88879.1"/>
    <property type="molecule type" value="Genomic_DNA"/>
</dbReference>
<feature type="region of interest" description="Disordered" evidence="1">
    <location>
        <begin position="54"/>
        <end position="80"/>
    </location>
</feature>
<protein>
    <submittedName>
        <fullName evidence="2">Uncharacterized protein</fullName>
    </submittedName>
</protein>
<gene>
    <name evidence="2" type="ORF">ERS013200_02543</name>
</gene>
<reference evidence="2 3" key="1">
    <citation type="submission" date="2015-07" db="EMBL/GenBank/DDBJ databases">
        <authorList>
            <consortium name="Pathogen Informatics"/>
        </authorList>
    </citation>
    <scope>NUCLEOTIDE SEQUENCE [LARGE SCALE GENOMIC DNA]</scope>
    <source>
        <strain evidence="2 3">A316</strain>
    </source>
</reference>
<evidence type="ECO:0000313" key="2">
    <source>
        <dbReference type="EMBL" id="CSC88879.1"/>
    </source>
</evidence>
<dbReference type="Proteomes" id="UP000041770">
    <property type="component" value="Unassembled WGS sequence"/>
</dbReference>
<dbReference type="AlphaFoldDB" id="A0A655ZYP3"/>
<organism evidence="2 3">
    <name type="scientific">Vibrio cholerae</name>
    <dbReference type="NCBI Taxonomy" id="666"/>
    <lineage>
        <taxon>Bacteria</taxon>
        <taxon>Pseudomonadati</taxon>
        <taxon>Pseudomonadota</taxon>
        <taxon>Gammaproteobacteria</taxon>
        <taxon>Vibrionales</taxon>
        <taxon>Vibrionaceae</taxon>
        <taxon>Vibrio</taxon>
    </lineage>
</organism>
<feature type="compositionally biased region" description="Polar residues" evidence="1">
    <location>
        <begin position="61"/>
        <end position="72"/>
    </location>
</feature>
<name>A0A655ZYP3_VIBCL</name>
<sequence length="80" mass="8087">MVIVNAGIPPPPLLLPNAIVLAFPCSFSSAVTVTEEAPAAVDGIAVFSGSSAKASEVKPSNPESSQVSNPVVNQEVKLSL</sequence>
<proteinExistence type="predicted"/>
<evidence type="ECO:0000313" key="3">
    <source>
        <dbReference type="Proteomes" id="UP000041770"/>
    </source>
</evidence>
<evidence type="ECO:0000256" key="1">
    <source>
        <dbReference type="SAM" id="MobiDB-lite"/>
    </source>
</evidence>